<dbReference type="RefSeq" id="WP_155438037.1">
    <property type="nucleotide sequence ID" value="NZ_WNLA01000002.1"/>
</dbReference>
<dbReference type="PANTHER" id="PTHR13355:SF11">
    <property type="entry name" value="GLUCOSAMINE 6-PHOSPHATE N-ACETYLTRANSFERASE"/>
    <property type="match status" value="1"/>
</dbReference>
<keyword evidence="2" id="KW-0808">Transferase</keyword>
<dbReference type="Gene3D" id="3.40.630.30">
    <property type="match status" value="1"/>
</dbReference>
<comment type="caution">
    <text evidence="2">The sequence shown here is derived from an EMBL/GenBank/DDBJ whole genome shotgun (WGS) entry which is preliminary data.</text>
</comment>
<dbReference type="Pfam" id="PF00583">
    <property type="entry name" value="Acetyltransf_1"/>
    <property type="match status" value="1"/>
</dbReference>
<gene>
    <name evidence="2" type="ORF">GM668_06080</name>
</gene>
<protein>
    <submittedName>
        <fullName evidence="2">GNAT family N-acetyltransferase</fullName>
    </submittedName>
</protein>
<feature type="domain" description="N-acetyltransferase" evidence="1">
    <location>
        <begin position="5"/>
        <end position="150"/>
    </location>
</feature>
<dbReference type="CDD" id="cd04301">
    <property type="entry name" value="NAT_SF"/>
    <property type="match status" value="1"/>
</dbReference>
<dbReference type="SUPFAM" id="SSF55729">
    <property type="entry name" value="Acyl-CoA N-acyltransferases (Nat)"/>
    <property type="match status" value="1"/>
</dbReference>
<dbReference type="InterPro" id="IPR016181">
    <property type="entry name" value="Acyl_CoA_acyltransferase"/>
</dbReference>
<dbReference type="Proteomes" id="UP000484015">
    <property type="component" value="Unassembled WGS sequence"/>
</dbReference>
<dbReference type="PROSITE" id="PS51186">
    <property type="entry name" value="GNAT"/>
    <property type="match status" value="1"/>
</dbReference>
<accession>A0A6L6PWX3</accession>
<sequence length="150" mass="16925">MNSQFQCRVACESDLPEILRLYAQPDLDDGKVLSLTEAKALFDRIARYPDYKIYVALIDAQIVGTFALLIMDNLGHLGAPSGVIEDVAVDPQWQGHGIGKKMMRHALQVGHEKGCYKVALSSNLKRERAHEFYDSLDFERHGYSFRVLTP</sequence>
<dbReference type="EMBL" id="WNLA01000002">
    <property type="protein sequence ID" value="MTW01654.1"/>
    <property type="molecule type" value="Genomic_DNA"/>
</dbReference>
<dbReference type="GO" id="GO:0004343">
    <property type="term" value="F:glucosamine 6-phosphate N-acetyltransferase activity"/>
    <property type="evidence" value="ECO:0007669"/>
    <property type="project" value="TreeGrafter"/>
</dbReference>
<organism evidence="2 3">
    <name type="scientific">Pseudoduganella ginsengisoli</name>
    <dbReference type="NCBI Taxonomy" id="1462440"/>
    <lineage>
        <taxon>Bacteria</taxon>
        <taxon>Pseudomonadati</taxon>
        <taxon>Pseudomonadota</taxon>
        <taxon>Betaproteobacteria</taxon>
        <taxon>Burkholderiales</taxon>
        <taxon>Oxalobacteraceae</taxon>
        <taxon>Telluria group</taxon>
        <taxon>Pseudoduganella</taxon>
    </lineage>
</organism>
<evidence type="ECO:0000313" key="2">
    <source>
        <dbReference type="EMBL" id="MTW01654.1"/>
    </source>
</evidence>
<name>A0A6L6PWX3_9BURK</name>
<reference evidence="2 3" key="1">
    <citation type="submission" date="2019-11" db="EMBL/GenBank/DDBJ databases">
        <title>Type strains purchased from KCTC, JCM and DSMZ.</title>
        <authorList>
            <person name="Lu H."/>
        </authorList>
    </citation>
    <scope>NUCLEOTIDE SEQUENCE [LARGE SCALE GENOMIC DNA]</scope>
    <source>
        <strain evidence="2 3">KCTC 42409</strain>
    </source>
</reference>
<dbReference type="InterPro" id="IPR039143">
    <property type="entry name" value="GNPNAT1-like"/>
</dbReference>
<keyword evidence="3" id="KW-1185">Reference proteome</keyword>
<dbReference type="AlphaFoldDB" id="A0A6L6PWX3"/>
<dbReference type="OrthoDB" id="9789603at2"/>
<dbReference type="PANTHER" id="PTHR13355">
    <property type="entry name" value="GLUCOSAMINE 6-PHOSPHATE N-ACETYLTRANSFERASE"/>
    <property type="match status" value="1"/>
</dbReference>
<evidence type="ECO:0000259" key="1">
    <source>
        <dbReference type="PROSITE" id="PS51186"/>
    </source>
</evidence>
<proteinExistence type="predicted"/>
<evidence type="ECO:0000313" key="3">
    <source>
        <dbReference type="Proteomes" id="UP000484015"/>
    </source>
</evidence>
<dbReference type="InterPro" id="IPR000182">
    <property type="entry name" value="GNAT_dom"/>
</dbReference>